<reference evidence="1 2" key="1">
    <citation type="submission" date="2015-12" db="EMBL/GenBank/DDBJ databases">
        <title>Genome sequence of Oceanibaculum pacificum MCCC 1A02656.</title>
        <authorList>
            <person name="Lu L."/>
            <person name="Lai Q."/>
            <person name="Shao Z."/>
            <person name="Qian P."/>
        </authorList>
    </citation>
    <scope>NUCLEOTIDE SEQUENCE [LARGE SCALE GENOMIC DNA]</scope>
    <source>
        <strain evidence="1 2">MCCC 1A02656</strain>
    </source>
</reference>
<evidence type="ECO:0000313" key="1">
    <source>
        <dbReference type="EMBL" id="KZD12201.1"/>
    </source>
</evidence>
<dbReference type="Pfam" id="PF13489">
    <property type="entry name" value="Methyltransf_23"/>
    <property type="match status" value="1"/>
</dbReference>
<evidence type="ECO:0000313" key="2">
    <source>
        <dbReference type="Proteomes" id="UP000076400"/>
    </source>
</evidence>
<dbReference type="RefSeq" id="WP_067552965.1">
    <property type="nucleotide sequence ID" value="NZ_LPXN01000046.1"/>
</dbReference>
<proteinExistence type="predicted"/>
<gene>
    <name evidence="1" type="ORF">AUP43_05190</name>
</gene>
<dbReference type="AlphaFoldDB" id="A0A154WFA0"/>
<dbReference type="EMBL" id="LPXN01000046">
    <property type="protein sequence ID" value="KZD12201.1"/>
    <property type="molecule type" value="Genomic_DNA"/>
</dbReference>
<comment type="caution">
    <text evidence="1">The sequence shown here is derived from an EMBL/GenBank/DDBJ whole genome shotgun (WGS) entry which is preliminary data.</text>
</comment>
<dbReference type="PANTHER" id="PTHR43861">
    <property type="entry name" value="TRANS-ACONITATE 2-METHYLTRANSFERASE-RELATED"/>
    <property type="match status" value="1"/>
</dbReference>
<dbReference type="InterPro" id="IPR029063">
    <property type="entry name" value="SAM-dependent_MTases_sf"/>
</dbReference>
<dbReference type="Proteomes" id="UP000076400">
    <property type="component" value="Unassembled WGS sequence"/>
</dbReference>
<dbReference type="SUPFAM" id="SSF53335">
    <property type="entry name" value="S-adenosyl-L-methionine-dependent methyltransferases"/>
    <property type="match status" value="1"/>
</dbReference>
<accession>A0A154WFA0</accession>
<organism evidence="1 2">
    <name type="scientific">Oceanibaculum pacificum</name>
    <dbReference type="NCBI Taxonomy" id="580166"/>
    <lineage>
        <taxon>Bacteria</taxon>
        <taxon>Pseudomonadati</taxon>
        <taxon>Pseudomonadota</taxon>
        <taxon>Alphaproteobacteria</taxon>
        <taxon>Rhodospirillales</taxon>
        <taxon>Oceanibaculaceae</taxon>
        <taxon>Oceanibaculum</taxon>
    </lineage>
</organism>
<keyword evidence="2" id="KW-1185">Reference proteome</keyword>
<dbReference type="Gene3D" id="3.40.50.150">
    <property type="entry name" value="Vaccinia Virus protein VP39"/>
    <property type="match status" value="1"/>
</dbReference>
<sequence>MSCPACGATLASVGSVPAKDFDGSIFTFDGQFRHCPACGFTRVETGLSDREISRHYAEVSLYVALSGVGVGGDSAQDRARYAQYLALMRANRVSEGRHADIGCSRGGFVRYLAAQAPAIVSTGVDCDARSLAGLAADGFGALEGDAFALPFADGEKDVLSYFHVLEHLYDVDSALAEAARVLKPGGALIVEVPDALGYFQPETYVGPMFWLAMKEHVNHFTPRALRHFLRRNGFATVDVLQSRQPMKGDKHYPSLLLCARKDAAADIDAAVADGPDFPAAFRRDTAIMQRYAREIAADPSEPLCFWGIGLEFFALYGYAGPLLAGRQVRLLDRNQTKLGLTVDGRPVEAPEAAAGQGRLICCSYMAGPEIREQAMALGWPAESILCLS</sequence>
<protein>
    <submittedName>
        <fullName evidence="1">Uncharacterized protein</fullName>
    </submittedName>
</protein>
<dbReference type="CDD" id="cd02440">
    <property type="entry name" value="AdoMet_MTases"/>
    <property type="match status" value="1"/>
</dbReference>
<dbReference type="STRING" id="580166.AUP43_05190"/>
<name>A0A154WFA0_9PROT</name>